<dbReference type="PANTHER" id="PTHR47326:SF1">
    <property type="entry name" value="HTH PSQ-TYPE DOMAIN-CONTAINING PROTEIN"/>
    <property type="match status" value="1"/>
</dbReference>
<dbReference type="InterPro" id="IPR036397">
    <property type="entry name" value="RNaseH_sf"/>
</dbReference>
<accession>A0ABQ8SQA0</accession>
<dbReference type="Gene3D" id="3.30.420.10">
    <property type="entry name" value="Ribonuclease H-like superfamily/Ribonuclease H"/>
    <property type="match status" value="1"/>
</dbReference>
<name>A0ABQ8SQA0_PERAM</name>
<sequence length="153" mass="17495">MDVPIPAPAECEVRSVIKFLNAQGIAPIEIDRQLYQVYRPNVMSKQMDGPPPHWFNDVRTTLDNVLPGRWIGRGGPIAWPPRSLDLTPLDFFLWGNVKNKVYATAVRGLRDFRERIIEAIESIPEDMLQRAWQEIVLHLDIVTVTAGTHVDVW</sequence>
<evidence type="ECO:0000313" key="2">
    <source>
        <dbReference type="Proteomes" id="UP001148838"/>
    </source>
</evidence>
<gene>
    <name evidence="1" type="ORF">ANN_18525</name>
</gene>
<comment type="caution">
    <text evidence="1">The sequence shown here is derived from an EMBL/GenBank/DDBJ whole genome shotgun (WGS) entry which is preliminary data.</text>
</comment>
<organism evidence="1 2">
    <name type="scientific">Periplaneta americana</name>
    <name type="common">American cockroach</name>
    <name type="synonym">Blatta americana</name>
    <dbReference type="NCBI Taxonomy" id="6978"/>
    <lineage>
        <taxon>Eukaryota</taxon>
        <taxon>Metazoa</taxon>
        <taxon>Ecdysozoa</taxon>
        <taxon>Arthropoda</taxon>
        <taxon>Hexapoda</taxon>
        <taxon>Insecta</taxon>
        <taxon>Pterygota</taxon>
        <taxon>Neoptera</taxon>
        <taxon>Polyneoptera</taxon>
        <taxon>Dictyoptera</taxon>
        <taxon>Blattodea</taxon>
        <taxon>Blattoidea</taxon>
        <taxon>Blattidae</taxon>
        <taxon>Blattinae</taxon>
        <taxon>Periplaneta</taxon>
    </lineage>
</organism>
<dbReference type="EMBL" id="JAJSOF020000023">
    <property type="protein sequence ID" value="KAJ4435905.1"/>
    <property type="molecule type" value="Genomic_DNA"/>
</dbReference>
<evidence type="ECO:0000313" key="1">
    <source>
        <dbReference type="EMBL" id="KAJ4435905.1"/>
    </source>
</evidence>
<proteinExistence type="predicted"/>
<reference evidence="1 2" key="1">
    <citation type="journal article" date="2022" name="Allergy">
        <title>Genome assembly and annotation of Periplaneta americana reveal a comprehensive cockroach allergen profile.</title>
        <authorList>
            <person name="Wang L."/>
            <person name="Xiong Q."/>
            <person name="Saelim N."/>
            <person name="Wang L."/>
            <person name="Nong W."/>
            <person name="Wan A.T."/>
            <person name="Shi M."/>
            <person name="Liu X."/>
            <person name="Cao Q."/>
            <person name="Hui J.H.L."/>
            <person name="Sookrung N."/>
            <person name="Leung T.F."/>
            <person name="Tungtrongchitr A."/>
            <person name="Tsui S.K.W."/>
        </authorList>
    </citation>
    <scope>NUCLEOTIDE SEQUENCE [LARGE SCALE GENOMIC DNA]</scope>
    <source>
        <strain evidence="1">PWHHKU_190912</strain>
    </source>
</reference>
<dbReference type="PANTHER" id="PTHR47326">
    <property type="entry name" value="TRANSPOSABLE ELEMENT TC3 TRANSPOSASE-LIKE PROTEIN"/>
    <property type="match status" value="1"/>
</dbReference>
<keyword evidence="2" id="KW-1185">Reference proteome</keyword>
<dbReference type="Proteomes" id="UP001148838">
    <property type="component" value="Unassembled WGS sequence"/>
</dbReference>
<protein>
    <submittedName>
        <fullName evidence="1">Uncharacterized protein</fullName>
    </submittedName>
</protein>